<gene>
    <name evidence="2" type="ORF">Pla163_23520</name>
</gene>
<dbReference type="AlphaFoldDB" id="A0A518D178"/>
<name>A0A518D178_9BACT</name>
<evidence type="ECO:0008006" key="4">
    <source>
        <dbReference type="Google" id="ProtNLM"/>
    </source>
</evidence>
<evidence type="ECO:0000256" key="1">
    <source>
        <dbReference type="SAM" id="Coils"/>
    </source>
</evidence>
<dbReference type="EMBL" id="CP036290">
    <property type="protein sequence ID" value="QDU85224.1"/>
    <property type="molecule type" value="Genomic_DNA"/>
</dbReference>
<dbReference type="Proteomes" id="UP000319342">
    <property type="component" value="Chromosome"/>
</dbReference>
<dbReference type="Gene3D" id="1.25.40.10">
    <property type="entry name" value="Tetratricopeptide repeat domain"/>
    <property type="match status" value="1"/>
</dbReference>
<keyword evidence="1" id="KW-0175">Coiled coil</keyword>
<dbReference type="SUPFAM" id="SSF48452">
    <property type="entry name" value="TPR-like"/>
    <property type="match status" value="1"/>
</dbReference>
<evidence type="ECO:0000313" key="2">
    <source>
        <dbReference type="EMBL" id="QDU85224.1"/>
    </source>
</evidence>
<proteinExistence type="predicted"/>
<dbReference type="Pfam" id="PF14559">
    <property type="entry name" value="TPR_19"/>
    <property type="match status" value="1"/>
</dbReference>
<protein>
    <recommendedName>
        <fullName evidence="4">HEAT repeat protein</fullName>
    </recommendedName>
</protein>
<keyword evidence="3" id="KW-1185">Reference proteome</keyword>
<accession>A0A518D178</accession>
<dbReference type="RefSeq" id="WP_145188189.1">
    <property type="nucleotide sequence ID" value="NZ_CP036290.1"/>
</dbReference>
<evidence type="ECO:0000313" key="3">
    <source>
        <dbReference type="Proteomes" id="UP000319342"/>
    </source>
</evidence>
<organism evidence="2 3">
    <name type="scientific">Rohdeia mirabilis</name>
    <dbReference type="NCBI Taxonomy" id="2528008"/>
    <lineage>
        <taxon>Bacteria</taxon>
        <taxon>Pseudomonadati</taxon>
        <taxon>Planctomycetota</taxon>
        <taxon>Planctomycetia</taxon>
        <taxon>Planctomycetia incertae sedis</taxon>
        <taxon>Rohdeia</taxon>
    </lineage>
</organism>
<reference evidence="2 3" key="1">
    <citation type="submission" date="2019-02" db="EMBL/GenBank/DDBJ databases">
        <title>Deep-cultivation of Planctomycetes and their phenomic and genomic characterization uncovers novel biology.</title>
        <authorList>
            <person name="Wiegand S."/>
            <person name="Jogler M."/>
            <person name="Boedeker C."/>
            <person name="Pinto D."/>
            <person name="Vollmers J."/>
            <person name="Rivas-Marin E."/>
            <person name="Kohn T."/>
            <person name="Peeters S.H."/>
            <person name="Heuer A."/>
            <person name="Rast P."/>
            <person name="Oberbeckmann S."/>
            <person name="Bunk B."/>
            <person name="Jeske O."/>
            <person name="Meyerdierks A."/>
            <person name="Storesund J.E."/>
            <person name="Kallscheuer N."/>
            <person name="Luecker S."/>
            <person name="Lage O.M."/>
            <person name="Pohl T."/>
            <person name="Merkel B.J."/>
            <person name="Hornburger P."/>
            <person name="Mueller R.-W."/>
            <person name="Bruemmer F."/>
            <person name="Labrenz M."/>
            <person name="Spormann A.M."/>
            <person name="Op den Camp H."/>
            <person name="Overmann J."/>
            <person name="Amann R."/>
            <person name="Jetten M.S.M."/>
            <person name="Mascher T."/>
            <person name="Medema M.H."/>
            <person name="Devos D.P."/>
            <person name="Kaster A.-K."/>
            <person name="Ovreas L."/>
            <person name="Rohde M."/>
            <person name="Galperin M.Y."/>
            <person name="Jogler C."/>
        </authorList>
    </citation>
    <scope>NUCLEOTIDE SEQUENCE [LARGE SCALE GENOMIC DNA]</scope>
    <source>
        <strain evidence="2 3">Pla163</strain>
    </source>
</reference>
<sequence>MLRLLLFISLAVVPALSEPLRAEATRDDRESLEDLRERLSAELAAQVAEVQPRVDALLLEIAAARRERSPRRAAEKREALAALPPAAALVLVERLEVTDEEDEAQMWRALEAGYALRRVSSAAILPRLDELSNHTTATTRRLAIAALGAVPNPTGAARSLTALYAKRSGADRAEVLGALVRLGGPDSATAFEDAVTRADRQSVAAALSAAAARVAVEYEPIVDAALANQDLAKDVWSPLLEFIESKSGPIEPERVKRLVALPLAGSVRGDDAAELLERVGRLDLARRHVEDELDALTRSSSERIATAALVALTRMGDREAKDQLMEKLDEDVDEADKGLPNPLRARGQMKMRIGDYTGAINDLKKALREAKGQGGFVLREINVDLARAYLLNERLDKAAGALEDADLTNPRREELAALREFRVLAEHPRYGEVFEPR</sequence>
<dbReference type="InterPro" id="IPR011990">
    <property type="entry name" value="TPR-like_helical_dom_sf"/>
</dbReference>
<feature type="coiled-coil region" evidence="1">
    <location>
        <begin position="22"/>
        <end position="49"/>
    </location>
</feature>